<organism evidence="1 2">
    <name type="scientific">Allocatelliglobosispora scoriae</name>
    <dbReference type="NCBI Taxonomy" id="643052"/>
    <lineage>
        <taxon>Bacteria</taxon>
        <taxon>Bacillati</taxon>
        <taxon>Actinomycetota</taxon>
        <taxon>Actinomycetes</taxon>
        <taxon>Micromonosporales</taxon>
        <taxon>Micromonosporaceae</taxon>
        <taxon>Allocatelliglobosispora</taxon>
    </lineage>
</organism>
<evidence type="ECO:0000313" key="1">
    <source>
        <dbReference type="EMBL" id="MBB5871872.1"/>
    </source>
</evidence>
<name>A0A841BYJ6_9ACTN</name>
<keyword evidence="2" id="KW-1185">Reference proteome</keyword>
<evidence type="ECO:0000313" key="2">
    <source>
        <dbReference type="Proteomes" id="UP000587527"/>
    </source>
</evidence>
<reference evidence="1 2" key="1">
    <citation type="submission" date="2020-08" db="EMBL/GenBank/DDBJ databases">
        <title>Sequencing the genomes of 1000 actinobacteria strains.</title>
        <authorList>
            <person name="Klenk H.-P."/>
        </authorList>
    </citation>
    <scope>NUCLEOTIDE SEQUENCE [LARGE SCALE GENOMIC DNA]</scope>
    <source>
        <strain evidence="1 2">DSM 45362</strain>
    </source>
</reference>
<dbReference type="AlphaFoldDB" id="A0A841BYJ6"/>
<dbReference type="Proteomes" id="UP000587527">
    <property type="component" value="Unassembled WGS sequence"/>
</dbReference>
<dbReference type="Pfam" id="PF08310">
    <property type="entry name" value="LGFP"/>
    <property type="match status" value="2"/>
</dbReference>
<sequence>MDIDAAAAEELARRTILQTEVESAGRRSQLAALGQLALVFGGDHIELPVPAPGHLHLTERPGEYAQIHAGLAATVAEVQQAVAAIEAKASSLGYRPEQQIGKITPVPGGYVARYPNNDIYVVPGQRAYEVRGDIRAKYLVLNGPAGPLGMPQSDENPTGYRGGAYNHFVGGSIYWAPHTGPFAVRGRVRDRWAAMGWERSSLGYPVRDQHRMAGSAIEWCVFENGAIAADATTALPVPAVLQTPAELNNVDPKPASLTYAEIASIVERYVRRQFHESPHNVGLHPGVQTIPVTGWEYDFWVAKPRSLGFVLRGFHDNGLAPDTHFKIHLSLRFHLAWPNGLYAEPTSKSLVAELTYLRVVADGGLPSGEVISGVTSAIHDAFFGGDAAHPELPLGAIFLAVVPTGANPATGSIDILDVIVTAPGELQLLVSPLAPPGSLPGIQWAAARQNIAQAQLDSMKGL</sequence>
<protein>
    <submittedName>
        <fullName evidence="1">Uncharacterized protein</fullName>
    </submittedName>
</protein>
<comment type="caution">
    <text evidence="1">The sequence shown here is derived from an EMBL/GenBank/DDBJ whole genome shotgun (WGS) entry which is preliminary data.</text>
</comment>
<dbReference type="RefSeq" id="WP_184840215.1">
    <property type="nucleotide sequence ID" value="NZ_JACHMN010000002.1"/>
</dbReference>
<dbReference type="InterPro" id="IPR013207">
    <property type="entry name" value="LGFP"/>
</dbReference>
<proteinExistence type="predicted"/>
<accession>A0A841BYJ6</accession>
<dbReference type="EMBL" id="JACHMN010000002">
    <property type="protein sequence ID" value="MBB5871872.1"/>
    <property type="molecule type" value="Genomic_DNA"/>
</dbReference>
<gene>
    <name evidence="1" type="ORF">F4553_005251</name>
</gene>